<name>A0ACC2H8M5_DALPE</name>
<accession>A0ACC2H8M5</accession>
<dbReference type="Proteomes" id="UP001157502">
    <property type="component" value="Chromosome 5"/>
</dbReference>
<proteinExistence type="predicted"/>
<sequence length="635" mass="71327">MCLHWINHSLIGCTFPQDLRFNIGSVSVRTCLVFNMDVKICALLCSILLVLHYSLCVEAMRNPSNTAEIREEQSAPRRVRRGDRPNPIDCKMGMWSPWTPCNSCTDKKFRFQYMEKASQFRGTPCLDSQWQHHACSNALSVCLVPDLCGETFTCNSTGRCVSQELRCNGDIDCEDQSDEMDCEQVDNRKDKCSSLLSIPGASRATRGYNILTGEFVDHIIDPEYFGGKCEYVYNGEWRKLTYDVFCENLHYNEDEKYYRKPHNFHSYQFVAEATSEGSTDYYEDMTSLVKARKTENAFNMGFSVGIQYLEFGVSGNNSNSFLKNLTKYTSQDHGFIRLLSKVQTARFRMRSDGLMLHEDMYQSLMELPEKNYDFGLYSRFINNYGTHYVTQGIMGGTLEYVSVINKAAMKTSEIEAATVKQCLGASLGISSPLGKTKALEVGAKLKVGSCSAIGSYKKSEDSSTSLIEDIVTFVNGGSTESSGALVPVKDPDTYRKWGLSLKYNPALIEYETLPIFELVRLSTSKDHVGERLTHLRRAWDEYLYQFNSCRCSPCLHNGIPVLSQTSCHCICKEGFRGDACEETLRKGSTTDGAWSCWGAWSSCQSGSKTRRRSCDNPRPDGGVACLGSSSQNQSC</sequence>
<organism evidence="1 2">
    <name type="scientific">Dallia pectoralis</name>
    <name type="common">Alaska blackfish</name>
    <dbReference type="NCBI Taxonomy" id="75939"/>
    <lineage>
        <taxon>Eukaryota</taxon>
        <taxon>Metazoa</taxon>
        <taxon>Chordata</taxon>
        <taxon>Craniata</taxon>
        <taxon>Vertebrata</taxon>
        <taxon>Euteleostomi</taxon>
        <taxon>Actinopterygii</taxon>
        <taxon>Neopterygii</taxon>
        <taxon>Teleostei</taxon>
        <taxon>Protacanthopterygii</taxon>
        <taxon>Esociformes</taxon>
        <taxon>Umbridae</taxon>
        <taxon>Dallia</taxon>
    </lineage>
</organism>
<keyword evidence="2" id="KW-1185">Reference proteome</keyword>
<gene>
    <name evidence="1" type="ORF">DPEC_G00066790</name>
</gene>
<evidence type="ECO:0000313" key="2">
    <source>
        <dbReference type="Proteomes" id="UP001157502"/>
    </source>
</evidence>
<comment type="caution">
    <text evidence="1">The sequence shown here is derived from an EMBL/GenBank/DDBJ whole genome shotgun (WGS) entry which is preliminary data.</text>
</comment>
<protein>
    <submittedName>
        <fullName evidence="1">Uncharacterized protein</fullName>
    </submittedName>
</protein>
<dbReference type="EMBL" id="CM055732">
    <property type="protein sequence ID" value="KAJ8012256.1"/>
    <property type="molecule type" value="Genomic_DNA"/>
</dbReference>
<evidence type="ECO:0000313" key="1">
    <source>
        <dbReference type="EMBL" id="KAJ8012256.1"/>
    </source>
</evidence>
<reference evidence="1" key="1">
    <citation type="submission" date="2021-05" db="EMBL/GenBank/DDBJ databases">
        <authorList>
            <person name="Pan Q."/>
            <person name="Jouanno E."/>
            <person name="Zahm M."/>
            <person name="Klopp C."/>
            <person name="Cabau C."/>
            <person name="Louis A."/>
            <person name="Berthelot C."/>
            <person name="Parey E."/>
            <person name="Roest Crollius H."/>
            <person name="Montfort J."/>
            <person name="Robinson-Rechavi M."/>
            <person name="Bouchez O."/>
            <person name="Lampietro C."/>
            <person name="Lopez Roques C."/>
            <person name="Donnadieu C."/>
            <person name="Postlethwait J."/>
            <person name="Bobe J."/>
            <person name="Dillon D."/>
            <person name="Chandos A."/>
            <person name="von Hippel F."/>
            <person name="Guiguen Y."/>
        </authorList>
    </citation>
    <scope>NUCLEOTIDE SEQUENCE</scope>
    <source>
        <strain evidence="1">YG-Jan2019</strain>
    </source>
</reference>